<dbReference type="EMBL" id="DS547093">
    <property type="protein sequence ID" value="EDR13075.1"/>
    <property type="molecule type" value="Genomic_DNA"/>
</dbReference>
<protein>
    <submittedName>
        <fullName evidence="1">Predicted protein</fullName>
    </submittedName>
</protein>
<dbReference type="PANTHER" id="PTHR48472">
    <property type="entry name" value="TC1-LIKE TRANSPOSASE DDE DOMAIN-CONTAINING PROTEIN"/>
    <property type="match status" value="1"/>
</dbReference>
<evidence type="ECO:0000313" key="1">
    <source>
        <dbReference type="EMBL" id="EDR13075.1"/>
    </source>
</evidence>
<dbReference type="OrthoDB" id="3264182at2759"/>
<dbReference type="InParanoid" id="B0CWI7"/>
<evidence type="ECO:0000313" key="2">
    <source>
        <dbReference type="Proteomes" id="UP000001194"/>
    </source>
</evidence>
<gene>
    <name evidence="1" type="ORF">LACBIDRAFT_308513</name>
</gene>
<dbReference type="KEGG" id="lbc:LACBIDRAFT_308513"/>
<sequence length="146" mass="16645">MKTTTEIAIDLNMPVHVVQRVLMNWREIGDVCKDRAHMGRAPLMKQDSIKLMLGLLERCPDMYLDEIQEQLEEQNNVIVSLATIYRSLRRLGITSKKLSRAAQERCEEACRNFTLEIGGEPPERLVTADEAAVNILKSYCENGWAP</sequence>
<dbReference type="GeneID" id="6071600"/>
<dbReference type="PANTHER" id="PTHR48472:SF1">
    <property type="entry name" value="TC1-LIKE TRANSPOSASE DDE DOMAIN-CONTAINING PROTEIN"/>
    <property type="match status" value="1"/>
</dbReference>
<dbReference type="AlphaFoldDB" id="B0CWI7"/>
<organism evidence="2">
    <name type="scientific">Laccaria bicolor (strain S238N-H82 / ATCC MYA-4686)</name>
    <name type="common">Bicoloured deceiver</name>
    <name type="synonym">Laccaria laccata var. bicolor</name>
    <dbReference type="NCBI Taxonomy" id="486041"/>
    <lineage>
        <taxon>Eukaryota</taxon>
        <taxon>Fungi</taxon>
        <taxon>Dikarya</taxon>
        <taxon>Basidiomycota</taxon>
        <taxon>Agaricomycotina</taxon>
        <taxon>Agaricomycetes</taxon>
        <taxon>Agaricomycetidae</taxon>
        <taxon>Agaricales</taxon>
        <taxon>Agaricineae</taxon>
        <taxon>Hydnangiaceae</taxon>
        <taxon>Laccaria</taxon>
    </lineage>
</organism>
<dbReference type="InterPro" id="IPR009057">
    <property type="entry name" value="Homeodomain-like_sf"/>
</dbReference>
<dbReference type="RefSeq" id="XP_001875573.1">
    <property type="nucleotide sequence ID" value="XM_001875538.1"/>
</dbReference>
<dbReference type="SUPFAM" id="SSF46689">
    <property type="entry name" value="Homeodomain-like"/>
    <property type="match status" value="1"/>
</dbReference>
<proteinExistence type="predicted"/>
<reference evidence="1 2" key="1">
    <citation type="journal article" date="2008" name="Nature">
        <title>The genome of Laccaria bicolor provides insights into mycorrhizal symbiosis.</title>
        <authorList>
            <person name="Martin F."/>
            <person name="Aerts A."/>
            <person name="Ahren D."/>
            <person name="Brun A."/>
            <person name="Danchin E.G.J."/>
            <person name="Duchaussoy F."/>
            <person name="Gibon J."/>
            <person name="Kohler A."/>
            <person name="Lindquist E."/>
            <person name="Pereda V."/>
            <person name="Salamov A."/>
            <person name="Shapiro H.J."/>
            <person name="Wuyts J."/>
            <person name="Blaudez D."/>
            <person name="Buee M."/>
            <person name="Brokstein P."/>
            <person name="Canbaeck B."/>
            <person name="Cohen D."/>
            <person name="Courty P.E."/>
            <person name="Coutinho P.M."/>
            <person name="Delaruelle C."/>
            <person name="Detter J.C."/>
            <person name="Deveau A."/>
            <person name="DiFazio S."/>
            <person name="Duplessis S."/>
            <person name="Fraissinet-Tachet L."/>
            <person name="Lucic E."/>
            <person name="Frey-Klett P."/>
            <person name="Fourrey C."/>
            <person name="Feussner I."/>
            <person name="Gay G."/>
            <person name="Grimwood J."/>
            <person name="Hoegger P.J."/>
            <person name="Jain P."/>
            <person name="Kilaru S."/>
            <person name="Labbe J."/>
            <person name="Lin Y.C."/>
            <person name="Legue V."/>
            <person name="Le Tacon F."/>
            <person name="Marmeisse R."/>
            <person name="Melayah D."/>
            <person name="Montanini B."/>
            <person name="Muratet M."/>
            <person name="Nehls U."/>
            <person name="Niculita-Hirzel H."/>
            <person name="Oudot-Le Secq M.P."/>
            <person name="Peter M."/>
            <person name="Quesneville H."/>
            <person name="Rajashekar B."/>
            <person name="Reich M."/>
            <person name="Rouhier N."/>
            <person name="Schmutz J."/>
            <person name="Yin T."/>
            <person name="Chalot M."/>
            <person name="Henrissat B."/>
            <person name="Kuees U."/>
            <person name="Lucas S."/>
            <person name="Van de Peer Y."/>
            <person name="Podila G.K."/>
            <person name="Polle A."/>
            <person name="Pukkila P.J."/>
            <person name="Richardson P.M."/>
            <person name="Rouze P."/>
            <person name="Sanders I.R."/>
            <person name="Stajich J.E."/>
            <person name="Tunlid A."/>
            <person name="Tuskan G."/>
            <person name="Grigoriev I.V."/>
        </authorList>
    </citation>
    <scope>NUCLEOTIDE SEQUENCE [LARGE SCALE GENOMIC DNA]</scope>
    <source>
        <strain evidence="2">S238N-H82 / ATCC MYA-4686</strain>
    </source>
</reference>
<keyword evidence="2" id="KW-1185">Reference proteome</keyword>
<dbReference type="Proteomes" id="UP000001194">
    <property type="component" value="Unassembled WGS sequence"/>
</dbReference>
<dbReference type="HOGENOM" id="CLU_056788_8_0_1"/>
<accession>B0CWI7</accession>
<name>B0CWI7_LACBS</name>
<dbReference type="STRING" id="486041.B0CWI7"/>